<dbReference type="CDD" id="cd01999">
    <property type="entry name" value="ASS"/>
    <property type="match status" value="1"/>
</dbReference>
<dbReference type="GO" id="GO:0000053">
    <property type="term" value="P:argininosuccinate metabolic process"/>
    <property type="evidence" value="ECO:0007669"/>
    <property type="project" value="TreeGrafter"/>
</dbReference>
<dbReference type="Gene3D" id="3.90.1260.10">
    <property type="entry name" value="Argininosuccinate synthetase, chain A, domain 2"/>
    <property type="match status" value="1"/>
</dbReference>
<dbReference type="AlphaFoldDB" id="A0A425Y2C2"/>
<proteinExistence type="predicted"/>
<keyword evidence="6" id="KW-0547">Nucleotide-binding</keyword>
<gene>
    <name evidence="9" type="ORF">DWB61_07965</name>
</gene>
<dbReference type="Proteomes" id="UP000285794">
    <property type="component" value="Unassembled WGS sequence"/>
</dbReference>
<dbReference type="InterPro" id="IPR001763">
    <property type="entry name" value="Rhodanese-like_dom"/>
</dbReference>
<dbReference type="PROSITE" id="PS00564">
    <property type="entry name" value="ARGININOSUCCIN_SYN_1"/>
    <property type="match status" value="1"/>
</dbReference>
<dbReference type="GO" id="GO:0005524">
    <property type="term" value="F:ATP binding"/>
    <property type="evidence" value="ECO:0007669"/>
    <property type="project" value="UniProtKB-KW"/>
</dbReference>
<evidence type="ECO:0000313" key="10">
    <source>
        <dbReference type="Proteomes" id="UP000285794"/>
    </source>
</evidence>
<dbReference type="PANTHER" id="PTHR11587">
    <property type="entry name" value="ARGININOSUCCINATE SYNTHASE"/>
    <property type="match status" value="1"/>
</dbReference>
<dbReference type="GO" id="GO:0004055">
    <property type="term" value="F:argininosuccinate synthase activity"/>
    <property type="evidence" value="ECO:0007669"/>
    <property type="project" value="UniProtKB-EC"/>
</dbReference>
<name>A0A425Y2C2_9BACT</name>
<reference evidence="9 10" key="1">
    <citation type="submission" date="2018-07" db="EMBL/GenBank/DDBJ databases">
        <title>Draft genome sequence of Ancylomarina sp. M1P.</title>
        <authorList>
            <person name="Yadav S."/>
            <person name="Villanueva L."/>
            <person name="Damste J.S.S."/>
        </authorList>
    </citation>
    <scope>NUCLEOTIDE SEQUENCE [LARGE SCALE GENOMIC DNA]</scope>
    <source>
        <strain evidence="9 10">M1P</strain>
    </source>
</reference>
<dbReference type="SUPFAM" id="SSF69864">
    <property type="entry name" value="Argininosuccinate synthetase, C-terminal domain"/>
    <property type="match status" value="1"/>
</dbReference>
<organism evidence="9 10">
    <name type="scientific">Ancylomarina euxinus</name>
    <dbReference type="NCBI Taxonomy" id="2283627"/>
    <lineage>
        <taxon>Bacteria</taxon>
        <taxon>Pseudomonadati</taxon>
        <taxon>Bacteroidota</taxon>
        <taxon>Bacteroidia</taxon>
        <taxon>Marinilabiliales</taxon>
        <taxon>Marinifilaceae</taxon>
        <taxon>Ancylomarina</taxon>
    </lineage>
</organism>
<evidence type="ECO:0000256" key="1">
    <source>
        <dbReference type="ARBA" id="ARBA00004967"/>
    </source>
</evidence>
<dbReference type="InterPro" id="IPR048267">
    <property type="entry name" value="Arginosuc_syn_N"/>
</dbReference>
<dbReference type="GO" id="GO:0005737">
    <property type="term" value="C:cytoplasm"/>
    <property type="evidence" value="ECO:0007669"/>
    <property type="project" value="TreeGrafter"/>
</dbReference>
<dbReference type="PROSITE" id="PS50206">
    <property type="entry name" value="RHODANESE_3"/>
    <property type="match status" value="1"/>
</dbReference>
<dbReference type="Pfam" id="PF20979">
    <property type="entry name" value="Arginosuc_syn_C"/>
    <property type="match status" value="1"/>
</dbReference>
<keyword evidence="7" id="KW-0067">ATP-binding</keyword>
<dbReference type="InterPro" id="IPR024074">
    <property type="entry name" value="AS_cat/multimer_dom_body"/>
</dbReference>
<keyword evidence="5" id="KW-0028">Amino-acid biosynthesis</keyword>
<dbReference type="UniPathway" id="UPA00068">
    <property type="reaction ID" value="UER00113"/>
</dbReference>
<dbReference type="RefSeq" id="WP_125030364.1">
    <property type="nucleotide sequence ID" value="NZ_JAPXVP010000006.1"/>
</dbReference>
<dbReference type="GO" id="GO:0006526">
    <property type="term" value="P:L-arginine biosynthetic process"/>
    <property type="evidence" value="ECO:0007669"/>
    <property type="project" value="UniProtKB-UniPathway"/>
</dbReference>
<dbReference type="EMBL" id="QQWG01000006">
    <property type="protein sequence ID" value="RRG22133.1"/>
    <property type="molecule type" value="Genomic_DNA"/>
</dbReference>
<dbReference type="InterPro" id="IPR048268">
    <property type="entry name" value="Arginosuc_syn_C"/>
</dbReference>
<evidence type="ECO:0000256" key="4">
    <source>
        <dbReference type="ARBA" id="ARBA00022598"/>
    </source>
</evidence>
<dbReference type="InterPro" id="IPR023434">
    <property type="entry name" value="Arginosuc_synth_type_1_subfam"/>
</dbReference>
<evidence type="ECO:0000259" key="8">
    <source>
        <dbReference type="PROSITE" id="PS50206"/>
    </source>
</evidence>
<dbReference type="Gene3D" id="3.40.50.620">
    <property type="entry name" value="HUPs"/>
    <property type="match status" value="1"/>
</dbReference>
<dbReference type="OrthoDB" id="9801641at2"/>
<feature type="domain" description="Rhodanese" evidence="8">
    <location>
        <begin position="2"/>
        <end position="52"/>
    </location>
</feature>
<protein>
    <recommendedName>
        <fullName evidence="2">argininosuccinate synthase</fullName>
        <ecNumber evidence="2">6.3.4.5</ecNumber>
    </recommendedName>
</protein>
<dbReference type="InterPro" id="IPR014729">
    <property type="entry name" value="Rossmann-like_a/b/a_fold"/>
</dbReference>
<keyword evidence="4" id="KW-0436">Ligase</keyword>
<keyword evidence="3" id="KW-0055">Arginine biosynthesis</keyword>
<dbReference type="InterPro" id="IPR001518">
    <property type="entry name" value="Arginosuc_synth"/>
</dbReference>
<dbReference type="Pfam" id="PF00764">
    <property type="entry name" value="Arginosuc_synth"/>
    <property type="match status" value="1"/>
</dbReference>
<comment type="caution">
    <text evidence="9">The sequence shown here is derived from an EMBL/GenBank/DDBJ whole genome shotgun (WGS) entry which is preliminary data.</text>
</comment>
<dbReference type="InterPro" id="IPR018223">
    <property type="entry name" value="Arginosuc_synth_CS"/>
</dbReference>
<evidence type="ECO:0000256" key="3">
    <source>
        <dbReference type="ARBA" id="ARBA00022571"/>
    </source>
</evidence>
<evidence type="ECO:0000256" key="5">
    <source>
        <dbReference type="ARBA" id="ARBA00022605"/>
    </source>
</evidence>
<dbReference type="GO" id="GO:0000050">
    <property type="term" value="P:urea cycle"/>
    <property type="evidence" value="ECO:0007669"/>
    <property type="project" value="TreeGrafter"/>
</dbReference>
<dbReference type="EC" id="6.3.4.5" evidence="2"/>
<accession>A0A425Y2C2</accession>
<dbReference type="PANTHER" id="PTHR11587:SF2">
    <property type="entry name" value="ARGININOSUCCINATE SYNTHASE"/>
    <property type="match status" value="1"/>
</dbReference>
<dbReference type="SUPFAM" id="SSF52402">
    <property type="entry name" value="Adenine nucleotide alpha hydrolases-like"/>
    <property type="match status" value="1"/>
</dbReference>
<evidence type="ECO:0000256" key="2">
    <source>
        <dbReference type="ARBA" id="ARBA00012286"/>
    </source>
</evidence>
<evidence type="ECO:0000256" key="7">
    <source>
        <dbReference type="ARBA" id="ARBA00022840"/>
    </source>
</evidence>
<sequence>MITKDKKVVLAYSGGLDTTYCALHLSKDLGMKVYTVLGNTGGFSDEELSAIENKTQKLGVIQHTSIDLTEEYYAKCIKYLIMGNVLKNNCYPLSVSSERAFQAMAIAQYANEIGADFIAHGSTGAGNDQIRFDLIFKIMAPNAQIITPTRDLELSREEEIQYLKDHGIDDTFEKMAYSINAGIWGTSIGGKETLVSDQTIPEEAYPSQVTQTVASELSIGFEKGELVSVNGQKFENPIDAIKTIEKLGSAYGIGRDMHIGDTILGTKGRVAFEAAAPVLILKAHEMLEKHCLSKWQMHWKDQLGDFYGMLLHEAQYLEPLMRNIECFLEDTQATVSGEVKLMLYPKYYQMIGVNSPNDLMNDAFGQYGEKNEGWTADDVKGFTTILANSMKIYHTVNAKG</sequence>
<keyword evidence="10" id="KW-1185">Reference proteome</keyword>
<dbReference type="FunFam" id="3.40.50.620:FF:000019">
    <property type="entry name" value="Argininosuccinate synthase"/>
    <property type="match status" value="1"/>
</dbReference>
<evidence type="ECO:0000313" key="9">
    <source>
        <dbReference type="EMBL" id="RRG22133.1"/>
    </source>
</evidence>
<evidence type="ECO:0000256" key="6">
    <source>
        <dbReference type="ARBA" id="ARBA00022741"/>
    </source>
</evidence>
<comment type="pathway">
    <text evidence="1">Amino-acid biosynthesis; L-arginine biosynthesis; L-arginine from L-ornithine and carbamoyl phosphate: step 2/3.</text>
</comment>